<organism evidence="1 2">
    <name type="scientific">Paenibacillus tyrfis</name>
    <dbReference type="NCBI Taxonomy" id="1501230"/>
    <lineage>
        <taxon>Bacteria</taxon>
        <taxon>Bacillati</taxon>
        <taxon>Bacillota</taxon>
        <taxon>Bacilli</taxon>
        <taxon>Bacillales</taxon>
        <taxon>Paenibacillaceae</taxon>
        <taxon>Paenibacillus</taxon>
    </lineage>
</organism>
<dbReference type="AlphaFoldDB" id="A0A081P4D3"/>
<sequence>MLEHAEGKQVVVHQITDGALWCYENKPVRYRVNKRGDRVIDFDPACILSPYSPENLIVTDDIPLQDGGWGAKYRHERRR</sequence>
<reference evidence="1 2" key="1">
    <citation type="submission" date="2014-06" db="EMBL/GenBank/DDBJ databases">
        <title>Draft genome sequence of Paenibacillus sp. MSt1.</title>
        <authorList>
            <person name="Aw Y.K."/>
            <person name="Ong K.S."/>
            <person name="Gan H.M."/>
            <person name="Lee S.M."/>
        </authorList>
    </citation>
    <scope>NUCLEOTIDE SEQUENCE [LARGE SCALE GENOMIC DNA]</scope>
    <source>
        <strain evidence="1 2">MSt1</strain>
    </source>
</reference>
<proteinExistence type="predicted"/>
<comment type="caution">
    <text evidence="1">The sequence shown here is derived from an EMBL/GenBank/DDBJ whole genome shotgun (WGS) entry which is preliminary data.</text>
</comment>
<dbReference type="EMBL" id="JNVM01000010">
    <property type="protein sequence ID" value="KEQ25556.1"/>
    <property type="molecule type" value="Genomic_DNA"/>
</dbReference>
<evidence type="ECO:0000313" key="1">
    <source>
        <dbReference type="EMBL" id="KEQ25556.1"/>
    </source>
</evidence>
<dbReference type="Proteomes" id="UP000028123">
    <property type="component" value="Unassembled WGS sequence"/>
</dbReference>
<keyword evidence="2" id="KW-1185">Reference proteome</keyword>
<name>A0A081P4D3_9BACL</name>
<dbReference type="eggNOG" id="ENOG50307DC">
    <property type="taxonomic scope" value="Bacteria"/>
</dbReference>
<evidence type="ECO:0000313" key="2">
    <source>
        <dbReference type="Proteomes" id="UP000028123"/>
    </source>
</evidence>
<gene>
    <name evidence="1" type="ORF">ET33_02210</name>
</gene>
<protein>
    <submittedName>
        <fullName evidence="1">Uncharacterized protein</fullName>
    </submittedName>
</protein>
<accession>A0A081P4D3</accession>